<keyword evidence="2" id="KW-1133">Transmembrane helix</keyword>
<feature type="compositionally biased region" description="Polar residues" evidence="1">
    <location>
        <begin position="1"/>
        <end position="13"/>
    </location>
</feature>
<keyword evidence="4" id="KW-1185">Reference proteome</keyword>
<dbReference type="EMBL" id="NKCI01000006">
    <property type="protein sequence ID" value="RSL71563.1"/>
    <property type="molecule type" value="Genomic_DNA"/>
</dbReference>
<reference evidence="3 4" key="1">
    <citation type="submission" date="2017-06" db="EMBL/GenBank/DDBJ databases">
        <title>Comparative genomic analysis of Ambrosia Fusariam Clade fungi.</title>
        <authorList>
            <person name="Stajich J.E."/>
            <person name="Carrillo J."/>
            <person name="Kijimoto T."/>
            <person name="Eskalen A."/>
            <person name="O'Donnell K."/>
            <person name="Kasson M."/>
        </authorList>
    </citation>
    <scope>NUCLEOTIDE SEQUENCE [LARGE SCALE GENOMIC DNA]</scope>
    <source>
        <strain evidence="3 4">NRRL62584</strain>
    </source>
</reference>
<organism evidence="3 4">
    <name type="scientific">Fusarium duplospermum</name>
    <dbReference type="NCBI Taxonomy" id="1325734"/>
    <lineage>
        <taxon>Eukaryota</taxon>
        <taxon>Fungi</taxon>
        <taxon>Dikarya</taxon>
        <taxon>Ascomycota</taxon>
        <taxon>Pezizomycotina</taxon>
        <taxon>Sordariomycetes</taxon>
        <taxon>Hypocreomycetidae</taxon>
        <taxon>Hypocreales</taxon>
        <taxon>Nectriaceae</taxon>
        <taxon>Fusarium</taxon>
        <taxon>Fusarium solani species complex</taxon>
    </lineage>
</organism>
<dbReference type="OrthoDB" id="5100884at2759"/>
<sequence length="264" mass="29111">MRLSKQTDANQSGKRPGDHHNSNAYHSGNWDVNKPANMHGHLARSLHTASDTGGSRGIEPQWTRARFTLEESHREWESKRQAFLNTMTRLRARLRASNEVEDGFVLVDADPLMVDSTAQISQPENTTVIKTKNSAENGTSLHVRADSSLATASPSTRRQLMARQRTHLSSSDKARIGVKKKSPIAVRFRKAKSIPLETQLRQPGNILNTSNGNTPAPGSIVTAGSQKSMASDFTFVDWFIVVMFVVQSVIWISVGYLFVSALGS</sequence>
<comment type="caution">
    <text evidence="3">The sequence shown here is derived from an EMBL/GenBank/DDBJ whole genome shotgun (WGS) entry which is preliminary data.</text>
</comment>
<dbReference type="AlphaFoldDB" id="A0A428R208"/>
<evidence type="ECO:0000313" key="4">
    <source>
        <dbReference type="Proteomes" id="UP000288168"/>
    </source>
</evidence>
<proteinExistence type="predicted"/>
<feature type="region of interest" description="Disordered" evidence="1">
    <location>
        <begin position="1"/>
        <end position="37"/>
    </location>
</feature>
<keyword evidence="2" id="KW-0472">Membrane</keyword>
<evidence type="ECO:0000256" key="1">
    <source>
        <dbReference type="SAM" id="MobiDB-lite"/>
    </source>
</evidence>
<gene>
    <name evidence="3" type="ORF">CEP54_001367</name>
</gene>
<name>A0A428R208_9HYPO</name>
<evidence type="ECO:0000313" key="3">
    <source>
        <dbReference type="EMBL" id="RSL71563.1"/>
    </source>
</evidence>
<feature type="transmembrane region" description="Helical" evidence="2">
    <location>
        <begin position="235"/>
        <end position="259"/>
    </location>
</feature>
<keyword evidence="2" id="KW-0812">Transmembrane</keyword>
<protein>
    <submittedName>
        <fullName evidence="3">Uncharacterized protein</fullName>
    </submittedName>
</protein>
<evidence type="ECO:0000256" key="2">
    <source>
        <dbReference type="SAM" id="Phobius"/>
    </source>
</evidence>
<accession>A0A428R208</accession>
<dbReference type="Proteomes" id="UP000288168">
    <property type="component" value="Unassembled WGS sequence"/>
</dbReference>